<dbReference type="PANTHER" id="PTHR45663:SF11">
    <property type="entry name" value="GEO12009P1"/>
    <property type="match status" value="1"/>
</dbReference>
<dbReference type="InterPro" id="IPR013766">
    <property type="entry name" value="Thioredoxin_domain"/>
</dbReference>
<dbReference type="CDD" id="cd02956">
    <property type="entry name" value="ybbN"/>
    <property type="match status" value="1"/>
</dbReference>
<organism evidence="2 3">
    <name type="scientific">Psychromonas arctica</name>
    <dbReference type="NCBI Taxonomy" id="168275"/>
    <lineage>
        <taxon>Bacteria</taxon>
        <taxon>Pseudomonadati</taxon>
        <taxon>Pseudomonadota</taxon>
        <taxon>Gammaproteobacteria</taxon>
        <taxon>Alteromonadales</taxon>
        <taxon>Psychromonadaceae</taxon>
        <taxon>Psychromonas</taxon>
    </lineage>
</organism>
<dbReference type="SUPFAM" id="SSF52833">
    <property type="entry name" value="Thioredoxin-like"/>
    <property type="match status" value="1"/>
</dbReference>
<dbReference type="PROSITE" id="PS51352">
    <property type="entry name" value="THIOREDOXIN_2"/>
    <property type="match status" value="1"/>
</dbReference>
<dbReference type="Pfam" id="PF00085">
    <property type="entry name" value="Thioredoxin"/>
    <property type="match status" value="1"/>
</dbReference>
<evidence type="ECO:0000259" key="1">
    <source>
        <dbReference type="PROSITE" id="PS51352"/>
    </source>
</evidence>
<evidence type="ECO:0000313" key="3">
    <source>
        <dbReference type="Proteomes" id="UP001366060"/>
    </source>
</evidence>
<dbReference type="Proteomes" id="UP001366060">
    <property type="component" value="Unassembled WGS sequence"/>
</dbReference>
<sequence length="283" mass="31609">MQADIFDVTAQDFQTVIAQGSVNKPVLVAFWSSQCTLCQSLLPLLEQLQREHANGFTLAKVNCDTEHQIVQHFEIKSVPTVYMFVNGQGVDGFAGEQTPAFINDFINKHLPDPAMALLGDAQTLFAQGNLEEAKSTIIQAQKLNATDNQIKLALAQIYLALGEFENAKPILAEIPMADQNMIYHSLISELELAEQSSQTPEITALEADLLNAEDKLPIQYQLSIQYHHVKRYQEALNLLYSLLSKDLGYENGDAKKTMLDILATIDDAALVSEYRRKLYSLLY</sequence>
<dbReference type="Pfam" id="PF14559">
    <property type="entry name" value="TPR_19"/>
    <property type="match status" value="1"/>
</dbReference>
<dbReference type="Gene3D" id="3.40.30.10">
    <property type="entry name" value="Glutaredoxin"/>
    <property type="match status" value="1"/>
</dbReference>
<reference evidence="2 3" key="1">
    <citation type="submission" date="2024-02" db="EMBL/GenBank/DDBJ databases">
        <title>Bacteria isolated from the canopy kelp, Nereocystis luetkeana.</title>
        <authorList>
            <person name="Pfister C.A."/>
            <person name="Younker I.T."/>
            <person name="Light S.H."/>
        </authorList>
    </citation>
    <scope>NUCLEOTIDE SEQUENCE [LARGE SCALE GENOMIC DNA]</scope>
    <source>
        <strain evidence="2 3">TI.2.07</strain>
    </source>
</reference>
<feature type="domain" description="Thioredoxin" evidence="1">
    <location>
        <begin position="1"/>
        <end position="111"/>
    </location>
</feature>
<dbReference type="EMBL" id="JBAKBA010000015">
    <property type="protein sequence ID" value="MEL0659113.1"/>
    <property type="molecule type" value="Genomic_DNA"/>
</dbReference>
<evidence type="ECO:0000313" key="2">
    <source>
        <dbReference type="EMBL" id="MEL0659113.1"/>
    </source>
</evidence>
<dbReference type="InterPro" id="IPR011990">
    <property type="entry name" value="TPR-like_helical_dom_sf"/>
</dbReference>
<gene>
    <name evidence="2" type="ORF">V6255_08155</name>
</gene>
<dbReference type="RefSeq" id="WP_341627704.1">
    <property type="nucleotide sequence ID" value="NZ_JBAKBA010000015.1"/>
</dbReference>
<accession>A0ABU9HBD3</accession>
<keyword evidence="3" id="KW-1185">Reference proteome</keyword>
<dbReference type="InterPro" id="IPR036249">
    <property type="entry name" value="Thioredoxin-like_sf"/>
</dbReference>
<protein>
    <submittedName>
        <fullName evidence="2">Tetratricopeptide repeat protein</fullName>
    </submittedName>
</protein>
<name>A0ABU9HBD3_9GAMM</name>
<comment type="caution">
    <text evidence="2">The sequence shown here is derived from an EMBL/GenBank/DDBJ whole genome shotgun (WGS) entry which is preliminary data.</text>
</comment>
<proteinExistence type="predicted"/>
<dbReference type="Gene3D" id="1.25.40.10">
    <property type="entry name" value="Tetratricopeptide repeat domain"/>
    <property type="match status" value="2"/>
</dbReference>
<dbReference type="SUPFAM" id="SSF48452">
    <property type="entry name" value="TPR-like"/>
    <property type="match status" value="1"/>
</dbReference>
<dbReference type="Pfam" id="PF14561">
    <property type="entry name" value="TPR_20"/>
    <property type="match status" value="1"/>
</dbReference>
<dbReference type="PANTHER" id="PTHR45663">
    <property type="entry name" value="GEO12009P1"/>
    <property type="match status" value="1"/>
</dbReference>